<sequence>MNGKSQKLNQVNKKIKFMKWNRLDNQESLDRIIEESQQQAVVIFKHSTSCSISSMALNRLERSWNDNEMSEVKAYYLDLISYRDISNAVAEKFGIMHQSPQILLIKNGTCVYDDSHMGINYQSLKSGVAV</sequence>
<dbReference type="InterPro" id="IPR036249">
    <property type="entry name" value="Thioredoxin-like_sf"/>
</dbReference>
<dbReference type="NCBIfam" id="TIGR04019">
    <property type="entry name" value="B_thiol_YtxJ"/>
    <property type="match status" value="1"/>
</dbReference>
<dbReference type="Proteomes" id="UP000193804">
    <property type="component" value="Unassembled WGS sequence"/>
</dbReference>
<gene>
    <name evidence="1" type="ORF">SAMN05661096_01424</name>
</gene>
<reference evidence="2" key="1">
    <citation type="submission" date="2017-04" db="EMBL/GenBank/DDBJ databases">
        <authorList>
            <person name="Varghese N."/>
            <person name="Submissions S."/>
        </authorList>
    </citation>
    <scope>NUCLEOTIDE SEQUENCE [LARGE SCALE GENOMIC DNA]</scope>
    <source>
        <strain evidence="2">DSM 4125</strain>
    </source>
</reference>
<dbReference type="Gene3D" id="3.40.30.10">
    <property type="entry name" value="Glutaredoxin"/>
    <property type="match status" value="1"/>
</dbReference>
<accession>A0A1X7J7U4</accession>
<dbReference type="InterPro" id="IPR022551">
    <property type="entry name" value="BrxC"/>
</dbReference>
<dbReference type="AlphaFoldDB" id="A0A1X7J7U4"/>
<dbReference type="SUPFAM" id="SSF52833">
    <property type="entry name" value="Thioredoxin-like"/>
    <property type="match status" value="1"/>
</dbReference>
<proteinExistence type="predicted"/>
<keyword evidence="2" id="KW-1185">Reference proteome</keyword>
<dbReference type="Pfam" id="PF11009">
    <property type="entry name" value="BrxC"/>
    <property type="match status" value="1"/>
</dbReference>
<name>A0A1X7J7U4_9BACT</name>
<dbReference type="EMBL" id="FXAW01000002">
    <property type="protein sequence ID" value="SMG23753.1"/>
    <property type="molecule type" value="Genomic_DNA"/>
</dbReference>
<organism evidence="1 2">
    <name type="scientific">Marivirga sericea</name>
    <dbReference type="NCBI Taxonomy" id="1028"/>
    <lineage>
        <taxon>Bacteria</taxon>
        <taxon>Pseudomonadati</taxon>
        <taxon>Bacteroidota</taxon>
        <taxon>Cytophagia</taxon>
        <taxon>Cytophagales</taxon>
        <taxon>Marivirgaceae</taxon>
        <taxon>Marivirga</taxon>
    </lineage>
</organism>
<evidence type="ECO:0000313" key="2">
    <source>
        <dbReference type="Proteomes" id="UP000193804"/>
    </source>
</evidence>
<protein>
    <submittedName>
        <fullName evidence="1">Bacillithiol system protein YtxJ</fullName>
    </submittedName>
</protein>
<dbReference type="STRING" id="1028.SAMN05661096_01424"/>
<evidence type="ECO:0000313" key="1">
    <source>
        <dbReference type="EMBL" id="SMG23753.1"/>
    </source>
</evidence>